<keyword evidence="1" id="KW-0597">Phosphoprotein</keyword>
<gene>
    <name evidence="4" type="ORF">KP803_21685</name>
</gene>
<dbReference type="InterPro" id="IPR017850">
    <property type="entry name" value="Alkaline_phosphatase_core_sf"/>
</dbReference>
<dbReference type="Pfam" id="PF01663">
    <property type="entry name" value="Phosphodiest"/>
    <property type="match status" value="1"/>
</dbReference>
<reference evidence="4" key="1">
    <citation type="submission" date="2021-11" db="EMBL/GenBank/DDBJ databases">
        <title>Vibrio ZSDE26 sp. nov. and Vibrio ZSDZ34 sp. nov., isolated from coastal seawater in Qingdao.</title>
        <authorList>
            <person name="Zhang P."/>
        </authorList>
    </citation>
    <scope>NUCLEOTIDE SEQUENCE</scope>
    <source>
        <strain evidence="4">ZSDE26</strain>
    </source>
</reference>
<dbReference type="Gene3D" id="3.40.720.10">
    <property type="entry name" value="Alkaline Phosphatase, subunit A"/>
    <property type="match status" value="1"/>
</dbReference>
<dbReference type="PIRSF" id="PIRSF031924">
    <property type="entry name" value="Pi-irrepressible_AP"/>
    <property type="match status" value="1"/>
</dbReference>
<evidence type="ECO:0000256" key="3">
    <source>
        <dbReference type="SAM" id="SignalP"/>
    </source>
</evidence>
<organism evidence="4 5">
    <name type="scientific">Vibrio amylolyticus</name>
    <dbReference type="NCBI Taxonomy" id="2847292"/>
    <lineage>
        <taxon>Bacteria</taxon>
        <taxon>Pseudomonadati</taxon>
        <taxon>Pseudomonadota</taxon>
        <taxon>Gammaproteobacteria</taxon>
        <taxon>Vibrionales</taxon>
        <taxon>Vibrionaceae</taxon>
        <taxon>Vibrio</taxon>
    </lineage>
</organism>
<keyword evidence="3" id="KW-0732">Signal</keyword>
<dbReference type="Gene3D" id="3.30.1360.150">
    <property type="match status" value="1"/>
</dbReference>
<dbReference type="Proteomes" id="UP001139559">
    <property type="component" value="Unassembled WGS sequence"/>
</dbReference>
<dbReference type="EMBL" id="JAJHVV010000027">
    <property type="protein sequence ID" value="MCK6265873.1"/>
    <property type="molecule type" value="Genomic_DNA"/>
</dbReference>
<sequence length="564" mass="62361">MKHSLLATLVLSSCLSPAMATEQSTAPKLVLQITVDALRGDLPERFRSNMTNDGFVYLLDKGVHYANAHYQHSNTETIVGHVALATGAPPSANGMVGNVWYDRNLNRAVYNVEDTNYSELLTHNSNTESIQLDDTQNTAQGNGRSPVNIHSSTFADELVKSNNGQSRAFAVSYKDRGAVSMAGELGKAFWFSNATGGFVTSDYYYDAYPHWVEEWNQSDFIKRYSNQRWELMLDREKYLFSNEGNTDFKTEIASFNRSFPYPYGPSSFPYFTTMLSLSPASDEVTADFAKTLIKSEKLGQQGQTDFLAISFSANDYIVHVNGPSSLEAEDGLLRLDSVLADLLSYVDETIGIDNTLIVLSADHGAPDAPSYVTNHGRTTADYFGAEALRSKGLFEKTKDQFGLGEEVYLYFENPNLYLNHDLIKEKGLDIAKVQRFISSELATINGVDNAFTASDIEEGNMPNTRVAKLVENNYFKGRSGDIYLVFNPGVYINAFDSLTVASVHGSPWRYDTFVPVIFAGYNLEGQKVHREVTPYDIAPTLSALLGVTFPSGSTGEVLNEIVTP</sequence>
<dbReference type="GO" id="GO:0004035">
    <property type="term" value="F:alkaline phosphatase activity"/>
    <property type="evidence" value="ECO:0007669"/>
    <property type="project" value="InterPro"/>
</dbReference>
<feature type="chain" id="PRO_5040965443" evidence="3">
    <location>
        <begin position="21"/>
        <end position="564"/>
    </location>
</feature>
<accession>A0A9X1XRC2</accession>
<evidence type="ECO:0000256" key="2">
    <source>
        <dbReference type="PIRSR" id="PIRSR031924-51"/>
    </source>
</evidence>
<dbReference type="InterPro" id="IPR026263">
    <property type="entry name" value="Alkaline_phosphatase_prok"/>
</dbReference>
<evidence type="ECO:0000313" key="4">
    <source>
        <dbReference type="EMBL" id="MCK6265873.1"/>
    </source>
</evidence>
<dbReference type="InterPro" id="IPR002591">
    <property type="entry name" value="Phosphodiest/P_Trfase"/>
</dbReference>
<protein>
    <submittedName>
        <fullName evidence="4">Alkaline phosphatase family protein</fullName>
    </submittedName>
</protein>
<keyword evidence="5" id="KW-1185">Reference proteome</keyword>
<feature type="signal peptide" evidence="3">
    <location>
        <begin position="1"/>
        <end position="20"/>
    </location>
</feature>
<dbReference type="AlphaFoldDB" id="A0A9X1XRC2"/>
<feature type="active site" description="Phosphothreonine intermediate" evidence="1">
    <location>
        <position position="77"/>
    </location>
</feature>
<dbReference type="SUPFAM" id="SSF53649">
    <property type="entry name" value="Alkaline phosphatase-like"/>
    <property type="match status" value="1"/>
</dbReference>
<evidence type="ECO:0000313" key="5">
    <source>
        <dbReference type="Proteomes" id="UP001139559"/>
    </source>
</evidence>
<name>A0A9X1XRC2_9VIBR</name>
<dbReference type="CDD" id="cd16016">
    <property type="entry name" value="AP-SPAP"/>
    <property type="match status" value="1"/>
</dbReference>
<feature type="binding site" evidence="2">
    <location>
        <position position="98"/>
    </location>
    <ligand>
        <name>substrate</name>
    </ligand>
</feature>
<evidence type="ECO:0000256" key="1">
    <source>
        <dbReference type="PIRSR" id="PIRSR031924-50"/>
    </source>
</evidence>
<dbReference type="RefSeq" id="WP_248010937.1">
    <property type="nucleotide sequence ID" value="NZ_JAJHVV010000027.1"/>
</dbReference>
<feature type="binding site" evidence="2">
    <location>
        <begin position="174"/>
        <end position="176"/>
    </location>
    <ligand>
        <name>substrate</name>
    </ligand>
</feature>
<comment type="caution">
    <text evidence="4">The sequence shown here is derived from an EMBL/GenBank/DDBJ whole genome shotgun (WGS) entry which is preliminary data.</text>
</comment>
<proteinExistence type="predicted"/>